<accession>A0AAV9ZDK0</accession>
<feature type="coiled-coil region" evidence="1">
    <location>
        <begin position="5"/>
        <end position="39"/>
    </location>
</feature>
<comment type="caution">
    <text evidence="2">The sequence shown here is derived from an EMBL/GenBank/DDBJ whole genome shotgun (WGS) entry which is preliminary data.</text>
</comment>
<evidence type="ECO:0000313" key="2">
    <source>
        <dbReference type="EMBL" id="KAK6977987.1"/>
    </source>
</evidence>
<dbReference type="AlphaFoldDB" id="A0AAV9ZDK0"/>
<sequence length="360" mass="40165">MLLSLEADRAIVAEKDAQISELEAQIAVLKESISVLRAAKKLAEDRLNSHKYPVLTLPNEIISEIFQHHVPTYPEPPEFFEDSSPTKLTQICRRWREIALATPALWCAMDLRQISSEAGNEMPPLWLERSGCLPLSIHGTDAEGLFPAFSACIPHCARWEHLDLALDHPSNLKAITAAMPLLRTLSLFISLERLSPPHQFQHAPLLHSVVLDCQTPCVILPWSQLTSLTLRCMFAREIPPILRQTSNLVHCTLLVWGEDFFGSGPDYDITLSCLKTLVFEPDTDISVVLFQHLVTPALVCLELPEPFLVIASPGRVVESLEAFISKSGCRLRELQITHASVSQEIYRSAFPSISVINGLE</sequence>
<keyword evidence="1" id="KW-0175">Coiled coil</keyword>
<organism evidence="2 3">
    <name type="scientific">Favolaschia claudopus</name>
    <dbReference type="NCBI Taxonomy" id="2862362"/>
    <lineage>
        <taxon>Eukaryota</taxon>
        <taxon>Fungi</taxon>
        <taxon>Dikarya</taxon>
        <taxon>Basidiomycota</taxon>
        <taxon>Agaricomycotina</taxon>
        <taxon>Agaricomycetes</taxon>
        <taxon>Agaricomycetidae</taxon>
        <taxon>Agaricales</taxon>
        <taxon>Marasmiineae</taxon>
        <taxon>Mycenaceae</taxon>
        <taxon>Favolaschia</taxon>
    </lineage>
</organism>
<dbReference type="Proteomes" id="UP001362999">
    <property type="component" value="Unassembled WGS sequence"/>
</dbReference>
<evidence type="ECO:0000256" key="1">
    <source>
        <dbReference type="SAM" id="Coils"/>
    </source>
</evidence>
<name>A0AAV9ZDK0_9AGAR</name>
<gene>
    <name evidence="2" type="ORF">R3P38DRAFT_3294600</name>
</gene>
<proteinExistence type="predicted"/>
<dbReference type="EMBL" id="JAWWNJ010000162">
    <property type="protein sequence ID" value="KAK6977987.1"/>
    <property type="molecule type" value="Genomic_DNA"/>
</dbReference>
<keyword evidence="3" id="KW-1185">Reference proteome</keyword>
<reference evidence="2 3" key="1">
    <citation type="journal article" date="2024" name="J Genomics">
        <title>Draft genome sequencing and assembly of Favolaschia claudopus CIRM-BRFM 2984 isolated from oak limbs.</title>
        <authorList>
            <person name="Navarro D."/>
            <person name="Drula E."/>
            <person name="Chaduli D."/>
            <person name="Cazenave R."/>
            <person name="Ahrendt S."/>
            <person name="Wang J."/>
            <person name="Lipzen A."/>
            <person name="Daum C."/>
            <person name="Barry K."/>
            <person name="Grigoriev I.V."/>
            <person name="Favel A."/>
            <person name="Rosso M.N."/>
            <person name="Martin F."/>
        </authorList>
    </citation>
    <scope>NUCLEOTIDE SEQUENCE [LARGE SCALE GENOMIC DNA]</scope>
    <source>
        <strain evidence="2 3">CIRM-BRFM 2984</strain>
    </source>
</reference>
<dbReference type="Gene3D" id="1.20.1280.50">
    <property type="match status" value="1"/>
</dbReference>
<protein>
    <submittedName>
        <fullName evidence="2">F-box domain-containing protein</fullName>
    </submittedName>
</protein>
<evidence type="ECO:0000313" key="3">
    <source>
        <dbReference type="Proteomes" id="UP001362999"/>
    </source>
</evidence>